<dbReference type="EMBL" id="JAYMYS010000005">
    <property type="protein sequence ID" value="KAK7392347.1"/>
    <property type="molecule type" value="Genomic_DNA"/>
</dbReference>
<comment type="caution">
    <text evidence="1">The sequence shown here is derived from an EMBL/GenBank/DDBJ whole genome shotgun (WGS) entry which is preliminary data.</text>
</comment>
<dbReference type="AlphaFoldDB" id="A0AAN9XH23"/>
<name>A0AAN9XH23_PSOTE</name>
<proteinExistence type="predicted"/>
<keyword evidence="2" id="KW-1185">Reference proteome</keyword>
<organism evidence="1 2">
    <name type="scientific">Psophocarpus tetragonolobus</name>
    <name type="common">Winged bean</name>
    <name type="synonym">Dolichos tetragonolobus</name>
    <dbReference type="NCBI Taxonomy" id="3891"/>
    <lineage>
        <taxon>Eukaryota</taxon>
        <taxon>Viridiplantae</taxon>
        <taxon>Streptophyta</taxon>
        <taxon>Embryophyta</taxon>
        <taxon>Tracheophyta</taxon>
        <taxon>Spermatophyta</taxon>
        <taxon>Magnoliopsida</taxon>
        <taxon>eudicotyledons</taxon>
        <taxon>Gunneridae</taxon>
        <taxon>Pentapetalae</taxon>
        <taxon>rosids</taxon>
        <taxon>fabids</taxon>
        <taxon>Fabales</taxon>
        <taxon>Fabaceae</taxon>
        <taxon>Papilionoideae</taxon>
        <taxon>50 kb inversion clade</taxon>
        <taxon>NPAAA clade</taxon>
        <taxon>indigoferoid/millettioid clade</taxon>
        <taxon>Phaseoleae</taxon>
        <taxon>Psophocarpus</taxon>
    </lineage>
</organism>
<dbReference type="Proteomes" id="UP001386955">
    <property type="component" value="Unassembled WGS sequence"/>
</dbReference>
<protein>
    <submittedName>
        <fullName evidence="1">Uncharacterized protein</fullName>
    </submittedName>
</protein>
<sequence>MRWEEVKETGEQECATFSIVIFYFFKREVNILGKEPFPGVGSGENGNFPPMQLRMPGGAVAGISWCSIMGHRDYNRLRSLSYRGVDAFCWHFSSSAKQALKIHLTRFEGRQAVFD</sequence>
<gene>
    <name evidence="1" type="ORF">VNO78_20782</name>
</gene>
<reference evidence="1 2" key="1">
    <citation type="submission" date="2024-01" db="EMBL/GenBank/DDBJ databases">
        <title>The genomes of 5 underutilized Papilionoideae crops provide insights into root nodulation and disease resistanc.</title>
        <authorList>
            <person name="Jiang F."/>
        </authorList>
    </citation>
    <scope>NUCLEOTIDE SEQUENCE [LARGE SCALE GENOMIC DNA]</scope>
    <source>
        <strain evidence="1">DUOXIRENSHENG_FW03</strain>
        <tissue evidence="1">Leaves</tissue>
    </source>
</reference>
<accession>A0AAN9XH23</accession>
<evidence type="ECO:0000313" key="1">
    <source>
        <dbReference type="EMBL" id="KAK7392347.1"/>
    </source>
</evidence>
<evidence type="ECO:0000313" key="2">
    <source>
        <dbReference type="Proteomes" id="UP001386955"/>
    </source>
</evidence>